<dbReference type="PROSITE" id="PS50893">
    <property type="entry name" value="ABC_TRANSPORTER_2"/>
    <property type="match status" value="1"/>
</dbReference>
<dbReference type="EMBL" id="JBHUEE010000004">
    <property type="protein sequence ID" value="MFD1717872.1"/>
    <property type="molecule type" value="Genomic_DNA"/>
</dbReference>
<evidence type="ECO:0000313" key="10">
    <source>
        <dbReference type="EMBL" id="MFD1717872.1"/>
    </source>
</evidence>
<evidence type="ECO:0000256" key="7">
    <source>
        <dbReference type="SAM" id="Phobius"/>
    </source>
</evidence>
<keyword evidence="2 7" id="KW-0812">Transmembrane</keyword>
<proteinExistence type="predicted"/>
<dbReference type="Gene3D" id="3.40.50.300">
    <property type="entry name" value="P-loop containing nucleotide triphosphate hydrolases"/>
    <property type="match status" value="1"/>
</dbReference>
<evidence type="ECO:0000259" key="9">
    <source>
        <dbReference type="PROSITE" id="PS50929"/>
    </source>
</evidence>
<dbReference type="InterPro" id="IPR003593">
    <property type="entry name" value="AAA+_ATPase"/>
</dbReference>
<gene>
    <name evidence="10" type="ORF">ACFSE6_08505</name>
</gene>
<evidence type="ECO:0000259" key="8">
    <source>
        <dbReference type="PROSITE" id="PS50893"/>
    </source>
</evidence>
<dbReference type="GO" id="GO:0005524">
    <property type="term" value="F:ATP binding"/>
    <property type="evidence" value="ECO:0007669"/>
    <property type="project" value="UniProtKB-KW"/>
</dbReference>
<keyword evidence="5 7" id="KW-1133">Transmembrane helix</keyword>
<reference evidence="11" key="1">
    <citation type="journal article" date="2019" name="Int. J. Syst. Evol. Microbiol.">
        <title>The Global Catalogue of Microorganisms (GCM) 10K type strain sequencing project: providing services to taxonomists for standard genome sequencing and annotation.</title>
        <authorList>
            <consortium name="The Broad Institute Genomics Platform"/>
            <consortium name="The Broad Institute Genome Sequencing Center for Infectious Disease"/>
            <person name="Wu L."/>
            <person name="Ma J."/>
        </authorList>
    </citation>
    <scope>NUCLEOTIDE SEQUENCE [LARGE SCALE GENOMIC DNA]</scope>
    <source>
        <strain evidence="11">JCM 17130</strain>
    </source>
</reference>
<evidence type="ECO:0000256" key="6">
    <source>
        <dbReference type="ARBA" id="ARBA00023136"/>
    </source>
</evidence>
<dbReference type="SUPFAM" id="SSF90123">
    <property type="entry name" value="ABC transporter transmembrane region"/>
    <property type="match status" value="1"/>
</dbReference>
<dbReference type="InterPro" id="IPR027417">
    <property type="entry name" value="P-loop_NTPase"/>
</dbReference>
<feature type="domain" description="ABC transporter" evidence="8">
    <location>
        <begin position="368"/>
        <end position="602"/>
    </location>
</feature>
<dbReference type="InterPro" id="IPR036640">
    <property type="entry name" value="ABC1_TM_sf"/>
</dbReference>
<dbReference type="CDD" id="cd18546">
    <property type="entry name" value="ABC_6TM_Rv0194_D2_like"/>
    <property type="match status" value="1"/>
</dbReference>
<feature type="transmembrane region" description="Helical" evidence="7">
    <location>
        <begin position="193"/>
        <end position="211"/>
    </location>
</feature>
<keyword evidence="4 10" id="KW-0067">ATP-binding</keyword>
<dbReference type="PROSITE" id="PS50929">
    <property type="entry name" value="ABC_TM1F"/>
    <property type="match status" value="1"/>
</dbReference>
<organism evidence="10 11">
    <name type="scientific">Georgenia deserti</name>
    <dbReference type="NCBI Taxonomy" id="2093781"/>
    <lineage>
        <taxon>Bacteria</taxon>
        <taxon>Bacillati</taxon>
        <taxon>Actinomycetota</taxon>
        <taxon>Actinomycetes</taxon>
        <taxon>Micrococcales</taxon>
        <taxon>Bogoriellaceae</taxon>
        <taxon>Georgenia</taxon>
    </lineage>
</organism>
<dbReference type="InterPro" id="IPR011527">
    <property type="entry name" value="ABC1_TM_dom"/>
</dbReference>
<evidence type="ECO:0000313" key="11">
    <source>
        <dbReference type="Proteomes" id="UP001597277"/>
    </source>
</evidence>
<dbReference type="InterPro" id="IPR039421">
    <property type="entry name" value="Type_1_exporter"/>
</dbReference>
<evidence type="ECO:0000256" key="2">
    <source>
        <dbReference type="ARBA" id="ARBA00022692"/>
    </source>
</evidence>
<protein>
    <submittedName>
        <fullName evidence="10">ABC transporter ATP-binding protein</fullName>
    </submittedName>
</protein>
<dbReference type="PANTHER" id="PTHR43394:SF1">
    <property type="entry name" value="ATP-BINDING CASSETTE SUB-FAMILY B MEMBER 10, MITOCHONDRIAL"/>
    <property type="match status" value="1"/>
</dbReference>
<dbReference type="InterPro" id="IPR017871">
    <property type="entry name" value="ABC_transporter-like_CS"/>
</dbReference>
<evidence type="ECO:0000256" key="4">
    <source>
        <dbReference type="ARBA" id="ARBA00022840"/>
    </source>
</evidence>
<dbReference type="Pfam" id="PF00005">
    <property type="entry name" value="ABC_tran"/>
    <property type="match status" value="1"/>
</dbReference>
<evidence type="ECO:0000256" key="3">
    <source>
        <dbReference type="ARBA" id="ARBA00022741"/>
    </source>
</evidence>
<dbReference type="PANTHER" id="PTHR43394">
    <property type="entry name" value="ATP-DEPENDENT PERMEASE MDL1, MITOCHONDRIAL"/>
    <property type="match status" value="1"/>
</dbReference>
<comment type="caution">
    <text evidence="10">The sequence shown here is derived from an EMBL/GenBank/DDBJ whole genome shotgun (WGS) entry which is preliminary data.</text>
</comment>
<feature type="domain" description="ABC transmembrane type-1" evidence="9">
    <location>
        <begin position="48"/>
        <end position="334"/>
    </location>
</feature>
<feature type="transmembrane region" description="Helical" evidence="7">
    <location>
        <begin position="166"/>
        <end position="187"/>
    </location>
</feature>
<feature type="transmembrane region" description="Helical" evidence="7">
    <location>
        <begin position="302"/>
        <end position="319"/>
    </location>
</feature>
<dbReference type="SMART" id="SM00382">
    <property type="entry name" value="AAA"/>
    <property type="match status" value="1"/>
</dbReference>
<dbReference type="Proteomes" id="UP001597277">
    <property type="component" value="Unassembled WGS sequence"/>
</dbReference>
<feature type="transmembrane region" description="Helical" evidence="7">
    <location>
        <begin position="88"/>
        <end position="110"/>
    </location>
</feature>
<dbReference type="InterPro" id="IPR003439">
    <property type="entry name" value="ABC_transporter-like_ATP-bd"/>
</dbReference>
<feature type="transmembrane region" description="Helical" evidence="7">
    <location>
        <begin position="47"/>
        <end position="68"/>
    </location>
</feature>
<dbReference type="Pfam" id="PF00664">
    <property type="entry name" value="ABC_membrane"/>
    <property type="match status" value="1"/>
</dbReference>
<name>A0ABW4L3X9_9MICO</name>
<dbReference type="SUPFAM" id="SSF52540">
    <property type="entry name" value="P-loop containing nucleoside triphosphate hydrolases"/>
    <property type="match status" value="1"/>
</dbReference>
<evidence type="ECO:0000256" key="1">
    <source>
        <dbReference type="ARBA" id="ARBA00004651"/>
    </source>
</evidence>
<comment type="subcellular location">
    <subcellularLocation>
        <location evidence="1">Cell membrane</location>
        <topology evidence="1">Multi-pass membrane protein</topology>
    </subcellularLocation>
</comment>
<keyword evidence="11" id="KW-1185">Reference proteome</keyword>
<keyword evidence="3" id="KW-0547">Nucleotide-binding</keyword>
<sequence length="608" mass="65843">MSAPTAPRAGATANEDDFDLDRDASRTVRRRSLRLLGNLLSPHLKKLAIAGVLVVISTLGQVAGPALVAVTIDRALPALLERDDSGLLTLYGVLYAVAAVAGGLAAGAYIRQAARIAQGVLLDLRRRVFRQTQRLSLEFHETYTSGRIISRQTSDLEALRELLDGGLTGVISQMLLMVFVAVSLVILDWRSGVVLACAFIPAAILTRWFQLRSQVFYREQRTASARLIVKFVETMTGMRAVQAFRRESTTERDFGGLSDDYREANLKTFGLNGRFQPGLMLIGNLTVTVALAYGGWRVLGGTMEVGVLAAALLYVKRFFQPIQQIGMFYNAFQSAAAALEKVSGLLAEEPSVVEPKRPTPLPEPRGELHLDHVRFQYGDGPTVLPDLDLHIPAGQTIALVGTTGAGKSTVAKLVTRFYDATDGHVRLDGIDVRDLSSTDLRRAVVMVTQEAYLFSGSVRENIALGRPDASMAEIEQAARAVGAHEFIEQMPDGYDTDVNKRGGRVSSGQRQLLSFARAFLADPAVLVLDEATSSLDIPGERQVQHGLQTLLADRTAIIIAHRLSTVAIADRVLVMAHGQIVEDGTPADLIAGDGRFAALHAAWQDSLV</sequence>
<keyword evidence="6 7" id="KW-0472">Membrane</keyword>
<evidence type="ECO:0000256" key="5">
    <source>
        <dbReference type="ARBA" id="ARBA00022989"/>
    </source>
</evidence>
<dbReference type="RefSeq" id="WP_388005042.1">
    <property type="nucleotide sequence ID" value="NZ_JBHUEE010000004.1"/>
</dbReference>
<accession>A0ABW4L3X9</accession>
<dbReference type="Gene3D" id="1.20.1560.10">
    <property type="entry name" value="ABC transporter type 1, transmembrane domain"/>
    <property type="match status" value="1"/>
</dbReference>
<dbReference type="PROSITE" id="PS00211">
    <property type="entry name" value="ABC_TRANSPORTER_1"/>
    <property type="match status" value="1"/>
</dbReference>